<evidence type="ECO:0000313" key="2">
    <source>
        <dbReference type="Proteomes" id="UP000199542"/>
    </source>
</evidence>
<dbReference type="EMBL" id="FMTM01000003">
    <property type="protein sequence ID" value="SCW55320.1"/>
    <property type="molecule type" value="Genomic_DNA"/>
</dbReference>
<reference evidence="1 2" key="1">
    <citation type="submission" date="2016-10" db="EMBL/GenBank/DDBJ databases">
        <authorList>
            <person name="de Groot N.N."/>
        </authorList>
    </citation>
    <scope>NUCLEOTIDE SEQUENCE [LARGE SCALE GENOMIC DNA]</scope>
    <source>
        <strain evidence="1 2">CGMCC 1.3401</strain>
    </source>
</reference>
<dbReference type="AntiFam" id="ANF00041">
    <property type="entry name" value="Antisense to RNaseP"/>
</dbReference>
<dbReference type="AlphaFoldDB" id="A0A1G4REY2"/>
<gene>
    <name evidence="1" type="ORF">SAMN02927900_02557</name>
</gene>
<sequence length="197" mass="21932">MRKRNPHDGPCAIFAKIANNQRITDRPPKSDAAEVNRQLACKPGSVWLRPKPERGSHSSGTAFARCLTQPTRMTDLETGRRAFARHVIPIRSCSRWGLPCRRRCRRRGGLLPHPFTLTCASAGGLLSVALSLRSPSPDVIRHRISVEPGLSSPYRLSALVKRGCPANWQGSNSRECRQLPLEMYGCHYRKEGLKSVA</sequence>
<evidence type="ECO:0000313" key="1">
    <source>
        <dbReference type="EMBL" id="SCW55320.1"/>
    </source>
</evidence>
<accession>A0A1G4REY2</accession>
<name>A0A1G4REY2_9HYPH</name>
<dbReference type="Proteomes" id="UP000199542">
    <property type="component" value="Unassembled WGS sequence"/>
</dbReference>
<protein>
    <submittedName>
        <fullName evidence="1">Uncharacterized protein</fullName>
    </submittedName>
</protein>
<dbReference type="AntiFam" id="ANF00045">
    <property type="entry name" value="Antisense to RNaseP"/>
</dbReference>
<proteinExistence type="predicted"/>
<organism evidence="1 2">
    <name type="scientific">Rhizobium mongolense subsp. loessense</name>
    <dbReference type="NCBI Taxonomy" id="158890"/>
    <lineage>
        <taxon>Bacteria</taxon>
        <taxon>Pseudomonadati</taxon>
        <taxon>Pseudomonadota</taxon>
        <taxon>Alphaproteobacteria</taxon>
        <taxon>Hyphomicrobiales</taxon>
        <taxon>Rhizobiaceae</taxon>
        <taxon>Rhizobium/Agrobacterium group</taxon>
        <taxon>Rhizobium</taxon>
    </lineage>
</organism>